<name>A0A4C1USF7_EUMVA</name>
<proteinExistence type="predicted"/>
<dbReference type="Proteomes" id="UP000299102">
    <property type="component" value="Unassembled WGS sequence"/>
</dbReference>
<keyword evidence="2" id="KW-1185">Reference proteome</keyword>
<gene>
    <name evidence="1" type="ORF">EVAR_22774_1</name>
</gene>
<evidence type="ECO:0000313" key="1">
    <source>
        <dbReference type="EMBL" id="GBP29401.1"/>
    </source>
</evidence>
<dbReference type="AlphaFoldDB" id="A0A4C1USF7"/>
<evidence type="ECO:0000313" key="2">
    <source>
        <dbReference type="Proteomes" id="UP000299102"/>
    </source>
</evidence>
<accession>A0A4C1USF7</accession>
<reference evidence="1 2" key="1">
    <citation type="journal article" date="2019" name="Commun. Biol.">
        <title>The bagworm genome reveals a unique fibroin gene that provides high tensile strength.</title>
        <authorList>
            <person name="Kono N."/>
            <person name="Nakamura H."/>
            <person name="Ohtoshi R."/>
            <person name="Tomita M."/>
            <person name="Numata K."/>
            <person name="Arakawa K."/>
        </authorList>
    </citation>
    <scope>NUCLEOTIDE SEQUENCE [LARGE SCALE GENOMIC DNA]</scope>
</reference>
<sequence>MCANQLNRLRETAPTRLRDLARILQVNLNSRWRTIPPPGVVLIEAPQGPAEQHDRVCCGCQRTPRAPRGLFRYELRVVVVSFFDKRGRRAPPSAGPARGLLPFVWSGSSVVIPPGRGRRAPRRDDGTTISKLIRTKAAGIDGTRAIFPHRTIPHFCCAPSNFVAIFGTFHRRGGATAAATTARATKTEVGALTAPHARRTITRAKGIRGGECSYQTNKVRCFRGREVADPGRYRIDDVPRKRLYYRCRAGANSLRSKPSISNKKIPEGYAAAAGARNRTRQRTSV</sequence>
<protein>
    <submittedName>
        <fullName evidence="1">Uncharacterized protein</fullName>
    </submittedName>
</protein>
<dbReference type="EMBL" id="BGZK01000219">
    <property type="protein sequence ID" value="GBP29401.1"/>
    <property type="molecule type" value="Genomic_DNA"/>
</dbReference>
<comment type="caution">
    <text evidence="1">The sequence shown here is derived from an EMBL/GenBank/DDBJ whole genome shotgun (WGS) entry which is preliminary data.</text>
</comment>
<organism evidence="1 2">
    <name type="scientific">Eumeta variegata</name>
    <name type="common">Bagworm moth</name>
    <name type="synonym">Eumeta japonica</name>
    <dbReference type="NCBI Taxonomy" id="151549"/>
    <lineage>
        <taxon>Eukaryota</taxon>
        <taxon>Metazoa</taxon>
        <taxon>Ecdysozoa</taxon>
        <taxon>Arthropoda</taxon>
        <taxon>Hexapoda</taxon>
        <taxon>Insecta</taxon>
        <taxon>Pterygota</taxon>
        <taxon>Neoptera</taxon>
        <taxon>Endopterygota</taxon>
        <taxon>Lepidoptera</taxon>
        <taxon>Glossata</taxon>
        <taxon>Ditrysia</taxon>
        <taxon>Tineoidea</taxon>
        <taxon>Psychidae</taxon>
        <taxon>Oiketicinae</taxon>
        <taxon>Eumeta</taxon>
    </lineage>
</organism>